<evidence type="ECO:0000256" key="5">
    <source>
        <dbReference type="SAM" id="MobiDB-lite"/>
    </source>
</evidence>
<keyword evidence="4" id="KW-0694">RNA-binding</keyword>
<dbReference type="GO" id="GO:0003723">
    <property type="term" value="F:RNA binding"/>
    <property type="evidence" value="ECO:0007669"/>
    <property type="project" value="UniProtKB-UniRule"/>
</dbReference>
<protein>
    <recommendedName>
        <fullName evidence="4">ATP-dependent RNA helicase</fullName>
        <ecNumber evidence="4">3.6.4.13</ecNumber>
    </recommendedName>
</protein>
<name>A0A1Y2AZ30_9TREE</name>
<feature type="region of interest" description="Disordered" evidence="5">
    <location>
        <begin position="72"/>
        <end position="100"/>
    </location>
</feature>
<keyword evidence="8" id="KW-1185">Reference proteome</keyword>
<evidence type="ECO:0000313" key="8">
    <source>
        <dbReference type="Proteomes" id="UP000193986"/>
    </source>
</evidence>
<reference evidence="7 8" key="1">
    <citation type="submission" date="2016-07" db="EMBL/GenBank/DDBJ databases">
        <title>Pervasive Adenine N6-methylation of Active Genes in Fungi.</title>
        <authorList>
            <consortium name="DOE Joint Genome Institute"/>
            <person name="Mondo S.J."/>
            <person name="Dannebaum R.O."/>
            <person name="Kuo R.C."/>
            <person name="Labutti K."/>
            <person name="Haridas S."/>
            <person name="Kuo A."/>
            <person name="Salamov A."/>
            <person name="Ahrendt S.R."/>
            <person name="Lipzen A."/>
            <person name="Sullivan W."/>
            <person name="Andreopoulos W.B."/>
            <person name="Clum A."/>
            <person name="Lindquist E."/>
            <person name="Daum C."/>
            <person name="Ramamoorthy G.K."/>
            <person name="Gryganskyi A."/>
            <person name="Culley D."/>
            <person name="Magnuson J.K."/>
            <person name="James T.Y."/>
            <person name="O'Malley M.A."/>
            <person name="Stajich J.E."/>
            <person name="Spatafora J.W."/>
            <person name="Visel A."/>
            <person name="Grigoriev I.V."/>
        </authorList>
    </citation>
    <scope>NUCLEOTIDE SEQUENCE [LARGE SCALE GENOMIC DNA]</scope>
    <source>
        <strain evidence="7 8">68-887.2</strain>
    </source>
</reference>
<feature type="domain" description="Helicase ATP-binding" evidence="6">
    <location>
        <begin position="160"/>
        <end position="363"/>
    </location>
</feature>
<accession>A0A1Y2AZ30</accession>
<dbReference type="PROSITE" id="PS51192">
    <property type="entry name" value="HELICASE_ATP_BIND_1"/>
    <property type="match status" value="1"/>
</dbReference>
<evidence type="ECO:0000256" key="1">
    <source>
        <dbReference type="ARBA" id="ARBA00022741"/>
    </source>
</evidence>
<dbReference type="PANTHER" id="PTHR24031">
    <property type="entry name" value="RNA HELICASE"/>
    <property type="match status" value="1"/>
</dbReference>
<dbReference type="SMART" id="SM00487">
    <property type="entry name" value="DEXDc"/>
    <property type="match status" value="1"/>
</dbReference>
<keyword evidence="1 4" id="KW-0547">Nucleotide-binding</keyword>
<evidence type="ECO:0000256" key="3">
    <source>
        <dbReference type="ARBA" id="ARBA00022840"/>
    </source>
</evidence>
<dbReference type="InterPro" id="IPR011545">
    <property type="entry name" value="DEAD/DEAH_box_helicase_dom"/>
</dbReference>
<comment type="domain">
    <text evidence="4">The Q motif is unique to and characteristic of the DEAD box family of RNA helicases and controls ATP binding and hydrolysis.</text>
</comment>
<keyword evidence="2 4" id="KW-0378">Hydrolase</keyword>
<keyword evidence="4" id="KW-0347">Helicase</keyword>
<proteinExistence type="inferred from homology"/>
<dbReference type="GO" id="GO:0005524">
    <property type="term" value="F:ATP binding"/>
    <property type="evidence" value="ECO:0007669"/>
    <property type="project" value="UniProtKB-UniRule"/>
</dbReference>
<evidence type="ECO:0000259" key="6">
    <source>
        <dbReference type="PROSITE" id="PS51192"/>
    </source>
</evidence>
<dbReference type="SUPFAM" id="SSF52540">
    <property type="entry name" value="P-loop containing nucleoside triphosphate hydrolases"/>
    <property type="match status" value="2"/>
</dbReference>
<dbReference type="GO" id="GO:0016787">
    <property type="term" value="F:hydrolase activity"/>
    <property type="evidence" value="ECO:0007669"/>
    <property type="project" value="UniProtKB-KW"/>
</dbReference>
<dbReference type="OrthoDB" id="10256233at2759"/>
<sequence length="619" mass="67712">MEWGSGRYKDLKPASSYTMRQTCPRCAVRLLTSGSLWSMPDRLPSSTSTPTALVSSTPLTRIRSIRTKPALVRRTPASPEHSIVDDQQPPPSTFTEHPTPIKTEDTVRSEAVAEQVTPARINTASDHDWLELGIPPILLEKLRAQYPAIHGPTPAQRAFLLSVLRGLDVFMRDSTGRGKTLALSIAALTLAAALAEPGATRVLILVPTAHLAQQIAEHLSLLDPTSTSNGASWAILNPTREAPRTPLVLATPRDMIEVADFASIYKDVTTIFLDEPDSMIGPLPAKHTPERDLAKHPLNRRPPHFIPVINGLLGLKASQADSTGHVEIEFQDRKEIQTVWTSATITSALRRLIKNRGWIRREDLESSTRTVMSFDFSPHATPEQKQVAARFVSAEVHSTVPPEHFVITVDPATGTMQTLDPEAPPHAVTRSEQRKGQIDPLLLESLALLYATSPPPEGKHVLAVPPEGISLDKLVADLASVGVDAVVLHPDTVTDLPPSSVLVARRSTVPGLHLPTLHTVYLLDGLDFAGMSAGQRKTSMGRRERMRFYDVLAGRLGRLGATLDRQNIVTLVMRGTEEETRMRELFFGNKGSGITDDGERVLAKWSGDDLKRTIEDAVD</sequence>
<dbReference type="InterPro" id="IPR014001">
    <property type="entry name" value="Helicase_ATP-bd"/>
</dbReference>
<evidence type="ECO:0000313" key="7">
    <source>
        <dbReference type="EMBL" id="ORY27746.1"/>
    </source>
</evidence>
<dbReference type="EC" id="3.6.4.13" evidence="4"/>
<dbReference type="Pfam" id="PF00270">
    <property type="entry name" value="DEAD"/>
    <property type="match status" value="1"/>
</dbReference>
<comment type="function">
    <text evidence="4">RNA helicase.</text>
</comment>
<organism evidence="7 8">
    <name type="scientific">Naematelia encephala</name>
    <dbReference type="NCBI Taxonomy" id="71784"/>
    <lineage>
        <taxon>Eukaryota</taxon>
        <taxon>Fungi</taxon>
        <taxon>Dikarya</taxon>
        <taxon>Basidiomycota</taxon>
        <taxon>Agaricomycotina</taxon>
        <taxon>Tremellomycetes</taxon>
        <taxon>Tremellales</taxon>
        <taxon>Naemateliaceae</taxon>
        <taxon>Naematelia</taxon>
    </lineage>
</organism>
<comment type="catalytic activity">
    <reaction evidence="4">
        <text>ATP + H2O = ADP + phosphate + H(+)</text>
        <dbReference type="Rhea" id="RHEA:13065"/>
        <dbReference type="ChEBI" id="CHEBI:15377"/>
        <dbReference type="ChEBI" id="CHEBI:15378"/>
        <dbReference type="ChEBI" id="CHEBI:30616"/>
        <dbReference type="ChEBI" id="CHEBI:43474"/>
        <dbReference type="ChEBI" id="CHEBI:456216"/>
        <dbReference type="EC" id="3.6.4.13"/>
    </reaction>
</comment>
<dbReference type="Proteomes" id="UP000193986">
    <property type="component" value="Unassembled WGS sequence"/>
</dbReference>
<gene>
    <name evidence="7" type="ORF">BCR39DRAFT_217976</name>
</gene>
<dbReference type="Gene3D" id="3.40.50.300">
    <property type="entry name" value="P-loop containing nucleotide triphosphate hydrolases"/>
    <property type="match status" value="1"/>
</dbReference>
<comment type="caution">
    <text evidence="7">The sequence shown here is derived from an EMBL/GenBank/DDBJ whole genome shotgun (WGS) entry which is preliminary data.</text>
</comment>
<comment type="similarity">
    <text evidence="4">Belongs to the DEAD box helicase family.</text>
</comment>
<keyword evidence="3 4" id="KW-0067">ATP-binding</keyword>
<dbReference type="EMBL" id="MCFC01000036">
    <property type="protein sequence ID" value="ORY27746.1"/>
    <property type="molecule type" value="Genomic_DNA"/>
</dbReference>
<dbReference type="AlphaFoldDB" id="A0A1Y2AZ30"/>
<dbReference type="InterPro" id="IPR027417">
    <property type="entry name" value="P-loop_NTPase"/>
</dbReference>
<dbReference type="InParanoid" id="A0A1Y2AZ30"/>
<evidence type="ECO:0000256" key="2">
    <source>
        <dbReference type="ARBA" id="ARBA00022801"/>
    </source>
</evidence>
<dbReference type="GO" id="GO:0003724">
    <property type="term" value="F:RNA helicase activity"/>
    <property type="evidence" value="ECO:0007669"/>
    <property type="project" value="UniProtKB-EC"/>
</dbReference>
<dbReference type="STRING" id="71784.A0A1Y2AZ30"/>
<evidence type="ECO:0000256" key="4">
    <source>
        <dbReference type="RuleBase" id="RU365068"/>
    </source>
</evidence>